<feature type="domain" description="M23ase beta-sheet core" evidence="1">
    <location>
        <begin position="106"/>
        <end position="201"/>
    </location>
</feature>
<dbReference type="PANTHER" id="PTHR21666">
    <property type="entry name" value="PEPTIDASE-RELATED"/>
    <property type="match status" value="1"/>
</dbReference>
<evidence type="ECO:0000259" key="1">
    <source>
        <dbReference type="Pfam" id="PF01551"/>
    </source>
</evidence>
<dbReference type="EMBL" id="CP097649">
    <property type="protein sequence ID" value="URI16356.1"/>
    <property type="molecule type" value="Genomic_DNA"/>
</dbReference>
<dbReference type="SUPFAM" id="SSF51261">
    <property type="entry name" value="Duplicated hybrid motif"/>
    <property type="match status" value="1"/>
</dbReference>
<name>A0ABY4SR85_9CAUL</name>
<organism evidence="2 3">
    <name type="scientific">Brevundimonas albigilva</name>
    <dbReference type="NCBI Taxonomy" id="1312364"/>
    <lineage>
        <taxon>Bacteria</taxon>
        <taxon>Pseudomonadati</taxon>
        <taxon>Pseudomonadota</taxon>
        <taxon>Alphaproteobacteria</taxon>
        <taxon>Caulobacterales</taxon>
        <taxon>Caulobacteraceae</taxon>
        <taxon>Brevundimonas</taxon>
    </lineage>
</organism>
<dbReference type="CDD" id="cd12797">
    <property type="entry name" value="M23_peptidase"/>
    <property type="match status" value="1"/>
</dbReference>
<dbReference type="Proteomes" id="UP001055429">
    <property type="component" value="Chromosome"/>
</dbReference>
<dbReference type="Gene3D" id="2.70.70.10">
    <property type="entry name" value="Glucose Permease (Domain IIA)"/>
    <property type="match status" value="1"/>
</dbReference>
<evidence type="ECO:0000313" key="3">
    <source>
        <dbReference type="Proteomes" id="UP001055429"/>
    </source>
</evidence>
<reference evidence="2" key="1">
    <citation type="submission" date="2022-05" db="EMBL/GenBank/DDBJ databases">
        <title>Brevundimonas albigilva TT17 genome sequence.</title>
        <authorList>
            <person name="Lee K."/>
            <person name="Son H."/>
        </authorList>
    </citation>
    <scope>NUCLEOTIDE SEQUENCE</scope>
    <source>
        <strain evidence="2">TT17</strain>
    </source>
</reference>
<dbReference type="InterPro" id="IPR016047">
    <property type="entry name" value="M23ase_b-sheet_dom"/>
</dbReference>
<evidence type="ECO:0000313" key="2">
    <source>
        <dbReference type="EMBL" id="URI16356.1"/>
    </source>
</evidence>
<accession>A0ABY4SR85</accession>
<dbReference type="InterPro" id="IPR050570">
    <property type="entry name" value="Cell_wall_metabolism_enzyme"/>
</dbReference>
<dbReference type="InterPro" id="IPR011055">
    <property type="entry name" value="Dup_hybrid_motif"/>
</dbReference>
<dbReference type="RefSeq" id="WP_250202386.1">
    <property type="nucleotide sequence ID" value="NZ_CP097649.1"/>
</dbReference>
<keyword evidence="3" id="KW-1185">Reference proteome</keyword>
<dbReference type="PANTHER" id="PTHR21666:SF270">
    <property type="entry name" value="MUREIN HYDROLASE ACTIVATOR ENVC"/>
    <property type="match status" value="1"/>
</dbReference>
<protein>
    <submittedName>
        <fullName evidence="2">M23 family metallopeptidase</fullName>
    </submittedName>
</protein>
<gene>
    <name evidence="2" type="ORF">M8231_05060</name>
</gene>
<dbReference type="Pfam" id="PF01551">
    <property type="entry name" value="Peptidase_M23"/>
    <property type="match status" value="1"/>
</dbReference>
<sequence>MRRLFSSAPLEKAGTRAKSLLIHSGQTAAFAAVAVLAAAAAPNVATQPPAPLTEAKAAPVAPPVKAEVEDAGPIMRQIVFAAPVRGHAVNSKFGLRKLAIEAKARAHKGVDIAAPKGTSVFTAAEGRVVRTGYEAGGYGAFIEVRHPNGMSTLYAHLSRIDVTRGAAIAAGQRIGLVGSTGYSTGPHLHFEVRRNDAQINPAKVVGRSFAVVVEA</sequence>
<proteinExistence type="predicted"/>